<dbReference type="PANTHER" id="PTHR12959:SF11">
    <property type="entry name" value="GPI TRANSAMIDASE COMPONENT PIG-T"/>
    <property type="match status" value="1"/>
</dbReference>
<organism evidence="3 4">
    <name type="scientific">Haematococcus lacustris</name>
    <name type="common">Green alga</name>
    <name type="synonym">Haematococcus pluvialis</name>
    <dbReference type="NCBI Taxonomy" id="44745"/>
    <lineage>
        <taxon>Eukaryota</taxon>
        <taxon>Viridiplantae</taxon>
        <taxon>Chlorophyta</taxon>
        <taxon>core chlorophytes</taxon>
        <taxon>Chlorophyceae</taxon>
        <taxon>CS clade</taxon>
        <taxon>Chlamydomonadales</taxon>
        <taxon>Haematococcaceae</taxon>
        <taxon>Haematococcus</taxon>
    </lineage>
</organism>
<dbReference type="EMBL" id="BLLF01000416">
    <property type="protein sequence ID" value="GFH11587.1"/>
    <property type="molecule type" value="Genomic_DNA"/>
</dbReference>
<dbReference type="AlphaFoldDB" id="A0A699YMS3"/>
<dbReference type="InterPro" id="IPR007245">
    <property type="entry name" value="PIG-T"/>
</dbReference>
<evidence type="ECO:0000256" key="1">
    <source>
        <dbReference type="SAM" id="MobiDB-lite"/>
    </source>
</evidence>
<name>A0A699YMS3_HAELA</name>
<feature type="region of interest" description="Disordered" evidence="1">
    <location>
        <begin position="271"/>
        <end position="296"/>
    </location>
</feature>
<protein>
    <submittedName>
        <fullName evidence="3">GPI transamidase component PIG-T</fullName>
    </submittedName>
</protein>
<proteinExistence type="predicted"/>
<keyword evidence="2" id="KW-0472">Membrane</keyword>
<accession>A0A699YMS3</accession>
<dbReference type="Pfam" id="PF04113">
    <property type="entry name" value="Gpi16"/>
    <property type="match status" value="2"/>
</dbReference>
<dbReference type="GO" id="GO:0042765">
    <property type="term" value="C:GPI-anchor transamidase complex"/>
    <property type="evidence" value="ECO:0007669"/>
    <property type="project" value="InterPro"/>
</dbReference>
<dbReference type="GO" id="GO:0016255">
    <property type="term" value="P:attachment of GPI anchor to protein"/>
    <property type="evidence" value="ECO:0007669"/>
    <property type="project" value="InterPro"/>
</dbReference>
<dbReference type="PANTHER" id="PTHR12959">
    <property type="entry name" value="GPI TRANSAMIDASE COMPONENT PIG-T-RELATED"/>
    <property type="match status" value="1"/>
</dbReference>
<evidence type="ECO:0000256" key="2">
    <source>
        <dbReference type="SAM" id="Phobius"/>
    </source>
</evidence>
<keyword evidence="2" id="KW-1133">Transmembrane helix</keyword>
<keyword evidence="4" id="KW-1185">Reference proteome</keyword>
<evidence type="ECO:0000313" key="3">
    <source>
        <dbReference type="EMBL" id="GFH11587.1"/>
    </source>
</evidence>
<evidence type="ECO:0000313" key="4">
    <source>
        <dbReference type="Proteomes" id="UP000485058"/>
    </source>
</evidence>
<dbReference type="Proteomes" id="UP000485058">
    <property type="component" value="Unassembled WGS sequence"/>
</dbReference>
<reference evidence="3 4" key="1">
    <citation type="submission" date="2020-02" db="EMBL/GenBank/DDBJ databases">
        <title>Draft genome sequence of Haematococcus lacustris strain NIES-144.</title>
        <authorList>
            <person name="Morimoto D."/>
            <person name="Nakagawa S."/>
            <person name="Yoshida T."/>
            <person name="Sawayama S."/>
        </authorList>
    </citation>
    <scope>NUCLEOTIDE SEQUENCE [LARGE SCALE GENOMIC DNA]</scope>
    <source>
        <strain evidence="3 4">NIES-144</strain>
    </source>
</reference>
<feature type="transmembrane region" description="Helical" evidence="2">
    <location>
        <begin position="238"/>
        <end position="261"/>
    </location>
</feature>
<comment type="caution">
    <text evidence="3">The sequence shown here is derived from an EMBL/GenBank/DDBJ whole genome shotgun (WGS) entry which is preliminary data.</text>
</comment>
<gene>
    <name evidence="3" type="ORF">HaLaN_07108</name>
</gene>
<keyword evidence="2" id="KW-0812">Transmembrane</keyword>
<sequence length="296" mass="31524">MSKGPAGPWEAVLPQEPVCTDNLTPWLKLLPCGSKAGVAQLMSSRATIFSSCRCVKVEGTGSLALAFYHHSLSLVLEVQRQPRPSGVQPPTSLLRLRHRLTLVLPSELVAPAGAPPVVACIKQMLPWQIQLWLHTLQLTVDGQVIDSSGMQLRLQPAAHRTAPSALNLCFTLPANCTSLTLSAAFSKAFLTVSQQPPDAHRGVDVPAALLSLQAPDVDETQVVSTGVLVQLATPDISMGYNVICLSSTVMAVYVGAVLTALTKRMDQVHSAPAAKPELDSSKPTRPEGWKPKPGQA</sequence>
<feature type="compositionally biased region" description="Basic and acidic residues" evidence="1">
    <location>
        <begin position="276"/>
        <end position="290"/>
    </location>
</feature>